<sequence length="1837" mass="208538">MAGFLTDLAKPYVEKLINGALAESSYICCFMCIAKDFEEEKARLEAERTTFKQRVDVVTRRGEEVPDNALYWEEEAYKLIQEDTKTKQKCVFGFCPHCIWRYRRGKELANKKEHIKRLMETGKELAIGLPARLPDVERYSSQHYISFKSRESKYKELLEALKDDNIYIIGLQGMGGTGKTTLAKQVGKELKQYKLFNYVIDTTVSNSPDIKKIQDDIAGPLGLKWDDCTESDRPKKLWGRLTNGEKILLILDDVWGDIDFDEIGIPYSDNHKGCRVLVTTRKMLVCNKMGCSKTIQLELLSKEDAWIMFKRYASLSDSSPKSLLDKGCKIANECKKLPIAIAVIASSLKGEQHHREWEVALKSLQKHMSMHSGDEDDDELVKIYKCLKFSYDNIKDEKAKRLFLLCSVFPEDEDIPLETLTRLGIAAGLFGEDYGSYEDARSKVHISKNKLLDSCLLLEVDQWSVKMHDLVRDAAQWIANKEIQTVNLYDENQKAMVERENNIKYLLCKSKQVDVFSHKLYGSKLEMLIVVLHKDGYCRDEKIEVPNSFFENNIGLRVLLVSYPYESTLSLPQSIQSLKNIRSLLFLGVDLGDISILVNLQSLETLDFHHCKMNELPHEITKLKKFKLLKLKFCGILRNNPFEVIKGCSSLEELYFISSFNGFCQEITFPKLQRFVVSEYKNSKIDSSSKFMSLVENDEIFLSESTLKYCMQTAEVLRLRRINKRNLIPEIVPEDQGMSDLAELGLSCNSQIQCLIDTKHSGFEVPNVFSKLVVLVLSKLENLEELCNGPLSFDSFKSLEKLSIMGCEHLQSLFKCNLNLCNLKSVSLRECPMLISLFQLSTCHSLMLLEMLEIIHCGRLEYIIMDERKGEELRDEIGNDDNDSRSHGSLFPKLKDLNIQWCSGFEFLLSFPFIQDLPALESITIHNCDKLQYIFGQDVKLGSLKQMKFDGLPNFIDIFPKCDHTMTFSFKEPSFISTYASKPQTQLVPIKCNIISWMSTACTKIPLAFEDEQQDCLISSESNSYGLNIWERAHCLSRQSHILCYIKEIVLTNISKIKSVFILAIAPKMLLETLTIRNCNALKNIIIDTGDHDSGVNNWGNVFPKLKKIFIKGCMKLEYIFGYYADDLENHTEIHIHLPTLKCLILQNLPSLVAMCLKQYQTTFPPLEILNFKNCSKVDIKSIGDFMKRLSGNAEHLRALEWLEVYNTKVENIYFFNELNVRQINLGLQRIELDKLPLMTCLFVGPKNSIALKNITWIKINRCEKLKAVFSTCIIKCLQQLVFLRIEECKELKHIIEDDSENLNSLCSRTCFPNLKAVVIVKCNKLKSVIPVSLCKALPELVALMIREADELEEIFKSEGHDDHKVEIPNLRVVAFDNLPSLYQAQGIHFQAVKKRFIQNCQKLSLTLASTTNNFKTFDIYSNLDLEIHIYLEDQFPQLRQKIEGCDTGNESSSAETTQDFATGIEVEAAPGHELTSSQMNEPSIDKQHSLGQIDTTVQQSHQNYLEGSTSEKTAAATLSTISETKNEPSIQLVADLKQKGIEISVEEGSTSTSVKTITSSSTHLELVSSSSGTLITSQCKTSSPEEDGDGQIAMTSFPIATTETINDQVSLNDDVAMQASSIVEKQFPKDDETKISKSRLSSVASQFPSMPSKGDPSQTVEDLSSSLLVTRELEQLIAKNNLVYENLSVLTDFLVKHPSGLLRDTSLSNRYKGYAYNCLAELLKFLQTQSVLDVLGSSHSKFVELLQDARSFGFDKDWLDGVERRALFPELQVSQDAFQKLLDSKQQVTKEVEVLRLKIDILSQCVEDLNYQLTSSEAVLESIVQQEATLSAPIGY</sequence>
<dbReference type="GO" id="GO:0006952">
    <property type="term" value="P:defense response"/>
    <property type="evidence" value="ECO:0007669"/>
    <property type="project" value="UniProtKB-KW"/>
</dbReference>
<dbReference type="GO" id="GO:0043531">
    <property type="term" value="F:ADP binding"/>
    <property type="evidence" value="ECO:0007669"/>
    <property type="project" value="InterPro"/>
</dbReference>
<organism evidence="9 10">
    <name type="scientific">Cicer arietinum</name>
    <name type="common">Chickpea</name>
    <name type="synonym">Garbanzo</name>
    <dbReference type="NCBI Taxonomy" id="3827"/>
    <lineage>
        <taxon>Eukaryota</taxon>
        <taxon>Viridiplantae</taxon>
        <taxon>Streptophyta</taxon>
        <taxon>Embryophyta</taxon>
        <taxon>Tracheophyta</taxon>
        <taxon>Spermatophyta</taxon>
        <taxon>Magnoliopsida</taxon>
        <taxon>eudicotyledons</taxon>
        <taxon>Gunneridae</taxon>
        <taxon>Pentapetalae</taxon>
        <taxon>rosids</taxon>
        <taxon>fabids</taxon>
        <taxon>Fabales</taxon>
        <taxon>Fabaceae</taxon>
        <taxon>Papilionoideae</taxon>
        <taxon>50 kb inversion clade</taxon>
        <taxon>NPAAA clade</taxon>
        <taxon>Hologalegina</taxon>
        <taxon>IRL clade</taxon>
        <taxon>Cicereae</taxon>
        <taxon>Cicer</taxon>
    </lineage>
</organism>
<feature type="domain" description="Disease resistance protein At4g27190-like leucine-rich repeats" evidence="8">
    <location>
        <begin position="1308"/>
        <end position="1408"/>
    </location>
</feature>
<dbReference type="InterPro" id="IPR050905">
    <property type="entry name" value="Plant_NBS-LRR"/>
</dbReference>
<dbReference type="Gene3D" id="1.10.8.430">
    <property type="entry name" value="Helical domain of apoptotic protease-activating factors"/>
    <property type="match status" value="1"/>
</dbReference>
<dbReference type="SUPFAM" id="SSF52058">
    <property type="entry name" value="L domain-like"/>
    <property type="match status" value="1"/>
</dbReference>
<feature type="domain" description="Disease resistance protein At4g27190-like leucine-rich repeats" evidence="8">
    <location>
        <begin position="1172"/>
        <end position="1290"/>
    </location>
</feature>
<dbReference type="eggNOG" id="KOG4658">
    <property type="taxonomic scope" value="Eukaryota"/>
</dbReference>
<feature type="domain" description="NB-ARC" evidence="7">
    <location>
        <begin position="151"/>
        <end position="313"/>
    </location>
</feature>
<dbReference type="PaxDb" id="3827-XP_004500451.1"/>
<accession>A0A1S3E6A5</accession>
<evidence type="ECO:0000313" key="10">
    <source>
        <dbReference type="RefSeq" id="XP_012571319.1"/>
    </source>
</evidence>
<dbReference type="PRINTS" id="PR00364">
    <property type="entry name" value="DISEASERSIST"/>
</dbReference>
<reference evidence="9" key="1">
    <citation type="journal article" date="2013" name="Nat. Biotechnol.">
        <title>Draft genome sequence of chickpea (Cicer arietinum) provides a resource for trait improvement.</title>
        <authorList>
            <person name="Varshney R.K."/>
            <person name="Song C."/>
            <person name="Saxena R.K."/>
            <person name="Azam S."/>
            <person name="Yu S."/>
            <person name="Sharpe A.G."/>
            <person name="Cannon S."/>
            <person name="Baek J."/>
            <person name="Rosen B.D."/>
            <person name="Tar'an B."/>
            <person name="Millan T."/>
            <person name="Zhang X."/>
            <person name="Ramsay L.D."/>
            <person name="Iwata A."/>
            <person name="Wang Y."/>
            <person name="Nelson W."/>
            <person name="Farmer A.D."/>
            <person name="Gaur P.M."/>
            <person name="Soderlund C."/>
            <person name="Penmetsa R.V."/>
            <person name="Xu C."/>
            <person name="Bharti A.K."/>
            <person name="He W."/>
            <person name="Winter P."/>
            <person name="Zhao S."/>
            <person name="Hane J.K."/>
            <person name="Carrasquilla-Garcia N."/>
            <person name="Condie J.A."/>
            <person name="Upadhyaya H.D."/>
            <person name="Luo M.C."/>
            <person name="Thudi M."/>
            <person name="Gowda C.L."/>
            <person name="Singh N.P."/>
            <person name="Lichtenzveig J."/>
            <person name="Gali K.K."/>
            <person name="Rubio J."/>
            <person name="Nadarajan N."/>
            <person name="Dolezel J."/>
            <person name="Bansal K.C."/>
            <person name="Xu X."/>
            <person name="Edwards D."/>
            <person name="Zhang G."/>
            <person name="Kahl G."/>
            <person name="Gil J."/>
            <person name="Singh K.B."/>
            <person name="Datta S.K."/>
            <person name="Jackson S.A."/>
            <person name="Wang J."/>
            <person name="Cook D.R."/>
        </authorList>
    </citation>
    <scope>NUCLEOTIDE SEQUENCE [LARGE SCALE GENOMIC DNA]</scope>
    <source>
        <strain evidence="9">cv. CDC Frontier</strain>
    </source>
</reference>
<dbReference type="Gene3D" id="1.10.10.10">
    <property type="entry name" value="Winged helix-like DNA-binding domain superfamily/Winged helix DNA-binding domain"/>
    <property type="match status" value="1"/>
</dbReference>
<evidence type="ECO:0000259" key="8">
    <source>
        <dbReference type="Pfam" id="PF23247"/>
    </source>
</evidence>
<dbReference type="Pfam" id="PF23247">
    <property type="entry name" value="LRR_RPS2"/>
    <property type="match status" value="2"/>
</dbReference>
<name>A0A1S3E6A5_CICAR</name>
<proteinExistence type="inferred from homology"/>
<dbReference type="KEGG" id="cam:101508676"/>
<dbReference type="InterPro" id="IPR027417">
    <property type="entry name" value="P-loop_NTPase"/>
</dbReference>
<keyword evidence="2" id="KW-0433">Leucine-rich repeat</keyword>
<dbReference type="Gene3D" id="3.40.50.300">
    <property type="entry name" value="P-loop containing nucleotide triphosphate hydrolases"/>
    <property type="match status" value="1"/>
</dbReference>
<evidence type="ECO:0000256" key="2">
    <source>
        <dbReference type="ARBA" id="ARBA00022614"/>
    </source>
</evidence>
<dbReference type="Pfam" id="PF00931">
    <property type="entry name" value="NB-ARC"/>
    <property type="match status" value="1"/>
</dbReference>
<dbReference type="InterPro" id="IPR002182">
    <property type="entry name" value="NB-ARC"/>
</dbReference>
<dbReference type="InterPro" id="IPR042197">
    <property type="entry name" value="Apaf_helical"/>
</dbReference>
<dbReference type="Proteomes" id="UP000087171">
    <property type="component" value="Chromosome Ca5"/>
</dbReference>
<evidence type="ECO:0000256" key="6">
    <source>
        <dbReference type="ARBA" id="ARBA00022840"/>
    </source>
</evidence>
<dbReference type="FunFam" id="3.40.50.300:FF:001091">
    <property type="entry name" value="Probable disease resistance protein At1g61300"/>
    <property type="match status" value="1"/>
</dbReference>
<protein>
    <submittedName>
        <fullName evidence="10">Uncharacterized protein LOC101508676 isoform X1</fullName>
    </submittedName>
</protein>
<keyword evidence="4" id="KW-0547">Nucleotide-binding</keyword>
<dbReference type="GeneID" id="101508676"/>
<keyword evidence="9" id="KW-1185">Reference proteome</keyword>
<gene>
    <name evidence="10" type="primary">LOC101508676</name>
</gene>
<evidence type="ECO:0000259" key="7">
    <source>
        <dbReference type="Pfam" id="PF00931"/>
    </source>
</evidence>
<keyword evidence="5" id="KW-0611">Plant defense</keyword>
<dbReference type="InterPro" id="IPR032675">
    <property type="entry name" value="LRR_dom_sf"/>
</dbReference>
<reference evidence="10" key="2">
    <citation type="submission" date="2025-08" db="UniProtKB">
        <authorList>
            <consortium name="RefSeq"/>
        </authorList>
    </citation>
    <scope>IDENTIFICATION</scope>
    <source>
        <tissue evidence="10">Etiolated seedlings</tissue>
    </source>
</reference>
<dbReference type="PANTHER" id="PTHR33463">
    <property type="entry name" value="NB-ARC DOMAIN-CONTAINING PROTEIN-RELATED"/>
    <property type="match status" value="1"/>
</dbReference>
<evidence type="ECO:0000256" key="3">
    <source>
        <dbReference type="ARBA" id="ARBA00022737"/>
    </source>
</evidence>
<evidence type="ECO:0000256" key="1">
    <source>
        <dbReference type="ARBA" id="ARBA00008894"/>
    </source>
</evidence>
<evidence type="ECO:0000256" key="5">
    <source>
        <dbReference type="ARBA" id="ARBA00022821"/>
    </source>
</evidence>
<evidence type="ECO:0000313" key="9">
    <source>
        <dbReference type="Proteomes" id="UP000087171"/>
    </source>
</evidence>
<dbReference type="Gene3D" id="3.80.10.10">
    <property type="entry name" value="Ribonuclease Inhibitor"/>
    <property type="match status" value="3"/>
</dbReference>
<evidence type="ECO:0000256" key="4">
    <source>
        <dbReference type="ARBA" id="ARBA00022741"/>
    </source>
</evidence>
<comment type="similarity">
    <text evidence="1">Belongs to the disease resistance NB-LRR family.</text>
</comment>
<dbReference type="InterPro" id="IPR036388">
    <property type="entry name" value="WH-like_DNA-bd_sf"/>
</dbReference>
<dbReference type="OrthoDB" id="1430868at2759"/>
<dbReference type="eggNOG" id="KOG0584">
    <property type="taxonomic scope" value="Eukaryota"/>
</dbReference>
<dbReference type="SUPFAM" id="SSF52047">
    <property type="entry name" value="RNI-like"/>
    <property type="match status" value="1"/>
</dbReference>
<dbReference type="PANTHER" id="PTHR33463:SF105">
    <property type="entry name" value="AND NB-ARC DOMAIN DISEASE RESISTANCE PROTEIN, PUTATIVE-RELATED"/>
    <property type="match status" value="1"/>
</dbReference>
<dbReference type="RefSeq" id="XP_012571319.1">
    <property type="nucleotide sequence ID" value="XM_012715865.2"/>
</dbReference>
<dbReference type="GO" id="GO:0005524">
    <property type="term" value="F:ATP binding"/>
    <property type="evidence" value="ECO:0007669"/>
    <property type="project" value="UniProtKB-KW"/>
</dbReference>
<dbReference type="SUPFAM" id="SSF52540">
    <property type="entry name" value="P-loop containing nucleoside triphosphate hydrolases"/>
    <property type="match status" value="1"/>
</dbReference>
<keyword evidence="6" id="KW-0067">ATP-binding</keyword>
<dbReference type="InterPro" id="IPR057135">
    <property type="entry name" value="At4g27190-like_LRR"/>
</dbReference>
<keyword evidence="3" id="KW-0677">Repeat</keyword>